<dbReference type="SMART" id="SM00720">
    <property type="entry name" value="calpain_III"/>
    <property type="match status" value="1"/>
</dbReference>
<keyword evidence="2 6" id="KW-0645">Protease</keyword>
<dbReference type="InterPro" id="IPR038765">
    <property type="entry name" value="Papain-like_cys_pep_sf"/>
</dbReference>
<evidence type="ECO:0000313" key="11">
    <source>
        <dbReference type="Proteomes" id="UP000005221"/>
    </source>
</evidence>
<dbReference type="InterPro" id="IPR036213">
    <property type="entry name" value="Calpain_III_sf"/>
</dbReference>
<dbReference type="AlphaFoldDB" id="G8BGN7"/>
<proteinExistence type="inferred from homology"/>
<evidence type="ECO:0000256" key="5">
    <source>
        <dbReference type="ARBA" id="ARBA00042255"/>
    </source>
</evidence>
<dbReference type="InterPro" id="IPR051297">
    <property type="entry name" value="PalB/RIM13"/>
</dbReference>
<dbReference type="STRING" id="578454.G8BGN7"/>
<dbReference type="CGD" id="CAL0000150029">
    <property type="gene designation" value="CPAR2_502590"/>
</dbReference>
<evidence type="ECO:0000256" key="3">
    <source>
        <dbReference type="ARBA" id="ARBA00022801"/>
    </source>
</evidence>
<evidence type="ECO:0000256" key="4">
    <source>
        <dbReference type="ARBA" id="ARBA00022807"/>
    </source>
</evidence>
<dbReference type="EMBL" id="HE605207">
    <property type="protein sequence ID" value="CCE44034.1"/>
    <property type="molecule type" value="Genomic_DNA"/>
</dbReference>
<evidence type="ECO:0000313" key="9">
    <source>
        <dbReference type="EMBL" id="CCE44034.1"/>
    </source>
</evidence>
<evidence type="ECO:0000256" key="1">
    <source>
        <dbReference type="ARBA" id="ARBA00010193"/>
    </source>
</evidence>
<keyword evidence="3 6" id="KW-0378">Hydrolase</keyword>
<reference evidence="10" key="4">
    <citation type="submission" date="2025-05" db="UniProtKB">
        <authorList>
            <consortium name="EnsemblFungi"/>
        </authorList>
    </citation>
    <scope>IDENTIFICATION</scope>
</reference>
<dbReference type="GO" id="GO:0004198">
    <property type="term" value="F:calcium-dependent cysteine-type endopeptidase activity"/>
    <property type="evidence" value="ECO:0007669"/>
    <property type="project" value="InterPro"/>
</dbReference>
<comment type="similarity">
    <text evidence="1">Belongs to the peptidase C2 family. PalB/RIM13 subfamily.</text>
</comment>
<evidence type="ECO:0000256" key="6">
    <source>
        <dbReference type="PROSITE-ProRule" id="PRU00239"/>
    </source>
</evidence>
<gene>
    <name evidence="8 9" type="ordered locus">CPAR2_502590</name>
</gene>
<feature type="domain" description="Calpain catalytic" evidence="7">
    <location>
        <begin position="147"/>
        <end position="375"/>
    </location>
</feature>
<dbReference type="Proteomes" id="UP000005221">
    <property type="component" value="Chromosome 5"/>
</dbReference>
<dbReference type="SMART" id="SM00230">
    <property type="entry name" value="CysPc"/>
    <property type="match status" value="1"/>
</dbReference>
<keyword evidence="11" id="KW-1185">Reference proteome</keyword>
<reference evidence="9" key="3">
    <citation type="submission" date="2011-10" db="EMBL/GenBank/DDBJ databases">
        <title>Transcriptional landscape of the pathogenic yeast Candida parapsilosis.</title>
        <authorList>
            <person name="Guida A."/>
            <person name="Lindstaedt C."/>
            <person name="Maguire S.L."/>
            <person name="Ding C."/>
            <person name="Higgins D.G."/>
            <person name="Harris D."/>
            <person name="Berriman M."/>
            <person name="Butler G."/>
        </authorList>
    </citation>
    <scope>NUCLEOTIDE SEQUENCE</scope>
    <source>
        <strain evidence="9">CDC317</strain>
    </source>
</reference>
<dbReference type="EnsemblFungi" id="CPAR2_502590-T">
    <property type="protein sequence ID" value="CPAR2_502590-T-p1"/>
    <property type="gene ID" value="CPAR2_502590"/>
</dbReference>
<dbReference type="InterPro" id="IPR001300">
    <property type="entry name" value="Peptidase_C2_calpain_cat"/>
</dbReference>
<dbReference type="SUPFAM" id="SSF54001">
    <property type="entry name" value="Cysteine proteinases"/>
    <property type="match status" value="1"/>
</dbReference>
<feature type="active site" evidence="6">
    <location>
        <position position="156"/>
    </location>
</feature>
<dbReference type="VEuPathDB" id="FungiDB:CPAR2_502590"/>
<reference evidence="11" key="1">
    <citation type="journal article" date="2009" name="Nature">
        <title>Evolution of pathogenicity and sexual reproduction in eight Candida genomes.</title>
        <authorList>
            <person name="Butler G."/>
            <person name="Rasmussen M.D."/>
            <person name="Lin M.F."/>
            <person name="Santos M.A."/>
            <person name="Sakthikumar S."/>
            <person name="Munro C.A."/>
            <person name="Rheinbay E."/>
            <person name="Grabherr M."/>
            <person name="Forche A."/>
            <person name="Reedy J.L."/>
            <person name="Agrafioti I."/>
            <person name="Arnaud M.B."/>
            <person name="Bates S."/>
            <person name="Brown A.J."/>
            <person name="Brunke S."/>
            <person name="Costanzo M.C."/>
            <person name="Fitzpatrick D.A."/>
            <person name="de Groot P.W."/>
            <person name="Harris D."/>
            <person name="Hoyer L.L."/>
            <person name="Hube B."/>
            <person name="Klis F.M."/>
            <person name="Kodira C."/>
            <person name="Lennard N."/>
            <person name="Logue M.E."/>
            <person name="Martin R."/>
            <person name="Neiman A.M."/>
            <person name="Nikolaou E."/>
            <person name="Quail M.A."/>
            <person name="Quinn J."/>
            <person name="Santos M.C."/>
            <person name="Schmitzberger F.F."/>
            <person name="Sherlock G."/>
            <person name="Shah P."/>
            <person name="Silverstein K.A."/>
            <person name="Skrzypek M.S."/>
            <person name="Soll D."/>
            <person name="Staggs R."/>
            <person name="Stansfield I."/>
            <person name="Stumpf M.P."/>
            <person name="Sudbery P.E."/>
            <person name="Srikantha T."/>
            <person name="Zeng Q."/>
            <person name="Berman J."/>
            <person name="Berriman M."/>
            <person name="Heitman J."/>
            <person name="Gow N.A."/>
            <person name="Lorenz M.C."/>
            <person name="Birren B.W."/>
            <person name="Kellis M."/>
            <person name="Cuomo C.A."/>
        </authorList>
    </citation>
    <scope>NUCLEOTIDE SEQUENCE [LARGE SCALE GENOMIC DNA]</scope>
    <source>
        <strain evidence="11">CDC 317 / ATCC MYA-4646</strain>
    </source>
</reference>
<feature type="active site" evidence="6">
    <location>
        <position position="310"/>
    </location>
</feature>
<dbReference type="MEROPS" id="C02.008"/>
<sequence>MSLVTFLHHLQQSNLFNSIDDYPRAKSEAIEAIKVLNALAKDPPYVNQPYLKPLSEFALTNYDRVQQKQPVSEKLIWLSSKIGIDFYFPLIEFGEKITSASDIFTTNPSSTKDGTDASTMTVPSGLEVKFKSISTSHWQDDKSHMLNLYQDLLTNCSFVSSYIALTNVNFSTYSLIAPHNTSSEYQITLTFNGCKRTVKVDDKLPYIVNSNRNLTLKSFTDSQLYWPALIEKAYLKIMGHGYCFEGSNMANDTYLLSGWIPEVIRLPNSKSIDALSHLWEMRVRNKVTLGIGTERFSNQFSSSINLIGEHDYVIDDFDGHCITLKNPWVTDDLSKRLVKVYNLTHFKYLYVNWQPKPGVEMYQENFIYTVKDGIFDQTQFTMECRKETTWLLLEKHIPVEEHHWMRINVYKSACRVVSPFDHEEHSVFETNNRLQLIKLPSGTYTLVIWSNKQGRYSLMSYGSNFHRSNYQYPHIQSLDSEWTNDTCGGNWTLASYINNPQFDIVVTKSTTLKLALFAKGLVNFDIFFADKLKIGQRIRSYNKTKCLTEDKYSQDYQSKSLHLDPGLYKIVVSNFDGSPAPFKLLSNTTESIAIQKIPSTMSLYTLKQTFLWNQQNRLKLYFKTSVYNTSIIAQIRHTDDEHAAYSRQTDYRPALRASLFSAVTKQPVQINDQFRDDCLYGLFVEERLQDPGEYILLIERFEIGKGRCDVVLGSDHKLTLL</sequence>
<evidence type="ECO:0000313" key="8">
    <source>
        <dbReference type="CGD" id="CAL0000150029"/>
    </source>
</evidence>
<evidence type="ECO:0000313" key="10">
    <source>
        <dbReference type="EnsemblFungi" id="CPAR2_502590-T-p1"/>
    </source>
</evidence>
<organism evidence="9 11">
    <name type="scientific">Candida parapsilosis (strain CDC 317 / ATCC MYA-4646)</name>
    <name type="common">Yeast</name>
    <name type="synonym">Monilia parapsilosis</name>
    <dbReference type="NCBI Taxonomy" id="578454"/>
    <lineage>
        <taxon>Eukaryota</taxon>
        <taxon>Fungi</taxon>
        <taxon>Dikarya</taxon>
        <taxon>Ascomycota</taxon>
        <taxon>Saccharomycotina</taxon>
        <taxon>Pichiomycetes</taxon>
        <taxon>Debaryomycetaceae</taxon>
        <taxon>Candida/Lodderomyces clade</taxon>
        <taxon>Candida</taxon>
    </lineage>
</organism>
<evidence type="ECO:0000256" key="2">
    <source>
        <dbReference type="ARBA" id="ARBA00022670"/>
    </source>
</evidence>
<name>G8BGN7_CANPC</name>
<dbReference type="Pfam" id="PF00648">
    <property type="entry name" value="Peptidase_C2"/>
    <property type="match status" value="1"/>
</dbReference>
<protein>
    <recommendedName>
        <fullName evidence="5">Cysteine protease RIM13</fullName>
    </recommendedName>
</protein>
<dbReference type="GO" id="GO:0006508">
    <property type="term" value="P:proteolysis"/>
    <property type="evidence" value="ECO:0007669"/>
    <property type="project" value="UniProtKB-KW"/>
</dbReference>
<evidence type="ECO:0000259" key="7">
    <source>
        <dbReference type="PROSITE" id="PS50203"/>
    </source>
</evidence>
<accession>G8BGN7</accession>
<keyword evidence="4 6" id="KW-0788">Thiol protease</keyword>
<feature type="active site" evidence="6">
    <location>
        <position position="326"/>
    </location>
</feature>
<dbReference type="Gene3D" id="2.60.120.380">
    <property type="match status" value="1"/>
</dbReference>
<dbReference type="InterPro" id="IPR022683">
    <property type="entry name" value="Calpain_III"/>
</dbReference>
<dbReference type="PANTHER" id="PTHR46143">
    <property type="entry name" value="CALPAIN-7"/>
    <property type="match status" value="1"/>
</dbReference>
<accession>A0AAJ8W513</accession>
<dbReference type="SUPFAM" id="SSF49758">
    <property type="entry name" value="Calpain large subunit, middle domain (domain III)"/>
    <property type="match status" value="1"/>
</dbReference>
<dbReference type="eggNOG" id="KOG0045">
    <property type="taxonomic scope" value="Eukaryota"/>
</dbReference>
<dbReference type="PANTHER" id="PTHR46143:SF1">
    <property type="entry name" value="CALPAIN-7"/>
    <property type="match status" value="1"/>
</dbReference>
<dbReference type="PROSITE" id="PS50203">
    <property type="entry name" value="CALPAIN_CAT"/>
    <property type="match status" value="1"/>
</dbReference>
<reference evidence="11" key="2">
    <citation type="journal article" date="2011" name="BMC Genomics">
        <title>Using RNA-seq to determine the transcriptional landscape and the hypoxic response of the pathogenic yeast Candida parapsilosis.</title>
        <authorList>
            <person name="Guida A."/>
            <person name="Lindstaedt C."/>
            <person name="Maguire S.L."/>
            <person name="Ding C."/>
            <person name="Higgins D.G."/>
            <person name="Corton N.J."/>
            <person name="Berriman M."/>
            <person name="Butler G."/>
        </authorList>
    </citation>
    <scope>GENOME REANNOTATION</scope>
    <source>
        <strain evidence="11">CDC 317 / ATCC MYA-4646</strain>
    </source>
</reference>